<comment type="cofactor">
    <cofactor evidence="5">
        <name>Mn(2+)</name>
        <dbReference type="ChEBI" id="CHEBI:29035"/>
    </cofactor>
    <cofactor evidence="5">
        <name>Co(2+)</name>
        <dbReference type="ChEBI" id="CHEBI:48828"/>
    </cofactor>
    <cofactor evidence="5">
        <name>Cd(2+)</name>
        <dbReference type="ChEBI" id="CHEBI:48775"/>
    </cofactor>
    <text evidence="5">Binds 1 divalent cation per subunit. The enzyme is active with manganese, cobalt or cadmium ions.</text>
</comment>
<feature type="binding site" evidence="5">
    <location>
        <position position="78"/>
    </location>
    <ligand>
        <name>Mn(2+)</name>
        <dbReference type="ChEBI" id="CHEBI:29035"/>
    </ligand>
</feature>
<keyword evidence="10" id="KW-1185">Reference proteome</keyword>
<proteinExistence type="inferred from homology"/>
<feature type="binding site" evidence="5">
    <location>
        <position position="308"/>
    </location>
    <ligand>
        <name>phosphoenolpyruvate</name>
        <dbReference type="ChEBI" id="CHEBI:58702"/>
    </ligand>
</feature>
<feature type="binding site" evidence="5">
    <location>
        <position position="413"/>
    </location>
    <ligand>
        <name>Mn(2+)</name>
        <dbReference type="ChEBI" id="CHEBI:29035"/>
    </ligand>
</feature>
<feature type="binding site" evidence="5">
    <location>
        <position position="339"/>
    </location>
    <ligand>
        <name>phosphoenolpyruvate</name>
        <dbReference type="ChEBI" id="CHEBI:58702"/>
    </ligand>
</feature>
<evidence type="ECO:0000313" key="9">
    <source>
        <dbReference type="EMBL" id="KAF2032277.1"/>
    </source>
</evidence>
<dbReference type="PANTHER" id="PTHR21337:SF0">
    <property type="entry name" value="PHOSPHO-2-DEHYDRO-3-DEOXYHEPTONATE ALDOLASE"/>
    <property type="match status" value="1"/>
</dbReference>
<dbReference type="Proteomes" id="UP000799777">
    <property type="component" value="Unassembled WGS sequence"/>
</dbReference>
<dbReference type="Pfam" id="PF01474">
    <property type="entry name" value="DAHP_synth_2"/>
    <property type="match status" value="1"/>
</dbReference>
<feature type="region of interest" description="Disordered" evidence="7">
    <location>
        <begin position="486"/>
        <end position="528"/>
    </location>
</feature>
<dbReference type="GO" id="GO:0008652">
    <property type="term" value="P:amino acid biosynthetic process"/>
    <property type="evidence" value="ECO:0007669"/>
    <property type="project" value="UniProtKB-KW"/>
</dbReference>
<dbReference type="EMBL" id="ML978174">
    <property type="protein sequence ID" value="KAF2032277.1"/>
    <property type="molecule type" value="Genomic_DNA"/>
</dbReference>
<dbReference type="InterPro" id="IPR054448">
    <property type="entry name" value="HTH_put_ascomycetes"/>
</dbReference>
<keyword evidence="6" id="KW-0028">Amino-acid biosynthesis</keyword>
<comment type="catalytic activity">
    <reaction evidence="4 6">
        <text>D-erythrose 4-phosphate + phosphoenolpyruvate + H2O = 7-phospho-2-dehydro-3-deoxy-D-arabino-heptonate + phosphate</text>
        <dbReference type="Rhea" id="RHEA:14717"/>
        <dbReference type="ChEBI" id="CHEBI:15377"/>
        <dbReference type="ChEBI" id="CHEBI:16897"/>
        <dbReference type="ChEBI" id="CHEBI:43474"/>
        <dbReference type="ChEBI" id="CHEBI:58394"/>
        <dbReference type="ChEBI" id="CHEBI:58702"/>
        <dbReference type="EC" id="2.5.1.54"/>
    </reaction>
</comment>
<organism evidence="9 10">
    <name type="scientific">Setomelanomma holmii</name>
    <dbReference type="NCBI Taxonomy" id="210430"/>
    <lineage>
        <taxon>Eukaryota</taxon>
        <taxon>Fungi</taxon>
        <taxon>Dikarya</taxon>
        <taxon>Ascomycota</taxon>
        <taxon>Pezizomycotina</taxon>
        <taxon>Dothideomycetes</taxon>
        <taxon>Pleosporomycetidae</taxon>
        <taxon>Pleosporales</taxon>
        <taxon>Pleosporineae</taxon>
        <taxon>Phaeosphaeriaceae</taxon>
        <taxon>Setomelanomma</taxon>
    </lineage>
</organism>
<keyword evidence="5" id="KW-0170">Cobalt</keyword>
<accession>A0A9P4HDZ0</accession>
<evidence type="ECO:0000256" key="3">
    <source>
        <dbReference type="ARBA" id="ARBA00022679"/>
    </source>
</evidence>
<dbReference type="GO" id="GO:0009073">
    <property type="term" value="P:aromatic amino acid family biosynthetic process"/>
    <property type="evidence" value="ECO:0007669"/>
    <property type="project" value="UniProtKB-KW"/>
</dbReference>
<dbReference type="OrthoDB" id="2338at2759"/>
<keyword evidence="3 6" id="KW-0808">Transferase</keyword>
<feature type="compositionally biased region" description="Polar residues" evidence="7">
    <location>
        <begin position="490"/>
        <end position="511"/>
    </location>
</feature>
<evidence type="ECO:0000256" key="7">
    <source>
        <dbReference type="SAM" id="MobiDB-lite"/>
    </source>
</evidence>
<dbReference type="AlphaFoldDB" id="A0A9P4HDZ0"/>
<evidence type="ECO:0000256" key="6">
    <source>
        <dbReference type="RuleBase" id="RU363071"/>
    </source>
</evidence>
<evidence type="ECO:0000256" key="2">
    <source>
        <dbReference type="ARBA" id="ARBA00008911"/>
    </source>
</evidence>
<comment type="caution">
    <text evidence="9">The sequence shown here is derived from an EMBL/GenBank/DDBJ whole genome shotgun (WGS) entry which is preliminary data.</text>
</comment>
<dbReference type="InterPro" id="IPR013785">
    <property type="entry name" value="Aldolase_TIM"/>
</dbReference>
<feature type="domain" description="Helix-turn-helix" evidence="8">
    <location>
        <begin position="562"/>
        <end position="603"/>
    </location>
</feature>
<keyword evidence="5" id="KW-0104">Cadmium</keyword>
<gene>
    <name evidence="9" type="ORF">EK21DRAFT_61251</name>
</gene>
<evidence type="ECO:0000256" key="4">
    <source>
        <dbReference type="ARBA" id="ARBA00047508"/>
    </source>
</evidence>
<evidence type="ECO:0000259" key="8">
    <source>
        <dbReference type="Pfam" id="PF22943"/>
    </source>
</evidence>
<dbReference type="EC" id="2.5.1.54" evidence="6"/>
<protein>
    <recommendedName>
        <fullName evidence="6">Phospho-2-dehydro-3-deoxyheptonate aldolase</fullName>
        <ecNumber evidence="6">2.5.1.54</ecNumber>
    </recommendedName>
</protein>
<feature type="binding site" evidence="5">
    <location>
        <position position="371"/>
    </location>
    <ligand>
        <name>Mn(2+)</name>
        <dbReference type="ChEBI" id="CHEBI:29035"/>
    </ligand>
</feature>
<dbReference type="PANTHER" id="PTHR21337">
    <property type="entry name" value="PHOSPHO-2-DEHYDRO-3-DEOXYHEPTONATE ALDOLASE 1, 2"/>
    <property type="match status" value="1"/>
</dbReference>
<keyword evidence="5" id="KW-0464">Manganese</keyword>
<comment type="pathway">
    <text evidence="1 6">Metabolic intermediate biosynthesis; chorismate biosynthesis; chorismate from D-erythrose 4-phosphate and phosphoenolpyruvate: step 1/7.</text>
</comment>
<dbReference type="InterPro" id="IPR002480">
    <property type="entry name" value="DAHP_synth_2"/>
</dbReference>
<comment type="similarity">
    <text evidence="2 6">Belongs to the class-II DAHP synthase family.</text>
</comment>
<evidence type="ECO:0000256" key="1">
    <source>
        <dbReference type="ARBA" id="ARBA00004688"/>
    </source>
</evidence>
<reference evidence="9" key="1">
    <citation type="journal article" date="2020" name="Stud. Mycol.">
        <title>101 Dothideomycetes genomes: a test case for predicting lifestyles and emergence of pathogens.</title>
        <authorList>
            <person name="Haridas S."/>
            <person name="Albert R."/>
            <person name="Binder M."/>
            <person name="Bloem J."/>
            <person name="Labutti K."/>
            <person name="Salamov A."/>
            <person name="Andreopoulos B."/>
            <person name="Baker S."/>
            <person name="Barry K."/>
            <person name="Bills G."/>
            <person name="Bluhm B."/>
            <person name="Cannon C."/>
            <person name="Castanera R."/>
            <person name="Culley D."/>
            <person name="Daum C."/>
            <person name="Ezra D."/>
            <person name="Gonzalez J."/>
            <person name="Henrissat B."/>
            <person name="Kuo A."/>
            <person name="Liang C."/>
            <person name="Lipzen A."/>
            <person name="Lutzoni F."/>
            <person name="Magnuson J."/>
            <person name="Mondo S."/>
            <person name="Nolan M."/>
            <person name="Ohm R."/>
            <person name="Pangilinan J."/>
            <person name="Park H.-J."/>
            <person name="Ramirez L."/>
            <person name="Alfaro M."/>
            <person name="Sun H."/>
            <person name="Tritt A."/>
            <person name="Yoshinaga Y."/>
            <person name="Zwiers L.-H."/>
            <person name="Turgeon B."/>
            <person name="Goodwin S."/>
            <person name="Spatafora J."/>
            <person name="Crous P."/>
            <person name="Grigoriev I."/>
        </authorList>
    </citation>
    <scope>NUCLEOTIDE SEQUENCE</scope>
    <source>
        <strain evidence="9">CBS 110217</strain>
    </source>
</reference>
<sequence length="610" mass="67230">MQASQHINGESQDWSPTSWRSKPIKQVITYEDQAAANAACKRLSALPPIVTPTEIVRLKNSLRDAALGKAFLLQGGDCAELFSYCADEPIDAKMKLLLQMSLVLIWGSNKPVIRIGRIAGQYAKPRSSPTEMLDGKEVPSFRGDILNGYDPAHRRVDPERLVSAYFHSATTSNYIRAQLSSGFADLHNPIDWELGHVRDQELQSKYQTIVQSISDSLRFMNTIGADTAGQLQTVDLFTSHEGLVLEYEQSLTRSLKHPSGHKPSQPSPDRKGWYNTSAHFIWIGDRTRQIDGGHVEYFRGIENPIGIKVGPSMKNDELVQLLDIVNPSKEVGKITLITRYGADKVESMLGAHIEAVKASGHIVVWQCDPMHGNTRSTPTGIKTRSFNSIFSELSSALKIHKQHDSYLGGMHLELTGDAVTECTGGSEGLVDEDLSLNYTTYCDPRLNEKQALELAFLRGELTFIAAVELDAQDPAFASRLSSLGAVQPNPHYSPTSTSQFDPQRPRSTNEPSDMMQAPPASAFPDPRNNPVLQVLEARQRISDLADDEMRDVGRRGFAGRTYVDAGVITLALMKQVRGEPESRIEQALGIKKGRLSVLSRGTVGPVQMEG</sequence>
<feature type="binding site" evidence="5">
    <location>
        <position position="117"/>
    </location>
    <ligand>
        <name>phosphoenolpyruvate</name>
        <dbReference type="ChEBI" id="CHEBI:58702"/>
    </ligand>
</feature>
<dbReference type="Pfam" id="PF22943">
    <property type="entry name" value="HTH_68"/>
    <property type="match status" value="1"/>
</dbReference>
<name>A0A9P4HDZ0_9PLEO</name>
<evidence type="ECO:0000313" key="10">
    <source>
        <dbReference type="Proteomes" id="UP000799777"/>
    </source>
</evidence>
<dbReference type="Gene3D" id="3.20.20.70">
    <property type="entry name" value="Aldolase class I"/>
    <property type="match status" value="1"/>
</dbReference>
<dbReference type="SUPFAM" id="SSF51569">
    <property type="entry name" value="Aldolase"/>
    <property type="match status" value="1"/>
</dbReference>
<dbReference type="GO" id="GO:0003849">
    <property type="term" value="F:3-deoxy-7-phosphoheptulonate synthase activity"/>
    <property type="evidence" value="ECO:0007669"/>
    <property type="project" value="UniProtKB-EC"/>
</dbReference>
<keyword evidence="6" id="KW-0057">Aromatic amino acid biosynthesis</keyword>
<feature type="binding site" evidence="5">
    <location>
        <position position="443"/>
    </location>
    <ligand>
        <name>Mn(2+)</name>
        <dbReference type="ChEBI" id="CHEBI:29035"/>
    </ligand>
</feature>
<evidence type="ECO:0000256" key="5">
    <source>
        <dbReference type="PIRSR" id="PIRSR602480-1"/>
    </source>
</evidence>